<protein>
    <submittedName>
        <fullName evidence="2">3-oxoacid CoA-transferase</fullName>
        <ecNumber evidence="2">2.8.3.5</ecNumber>
    </submittedName>
</protein>
<dbReference type="SUPFAM" id="SSF100950">
    <property type="entry name" value="NagB/RpiA/CoA transferase-like"/>
    <property type="match status" value="2"/>
</dbReference>
<sequence>MDKVVANAADAIADIDDRAVVGISGFGASHNFPVDLIQACAAKEISGLTLVCNSLGVTEDHPRRLVTAGRVSCLRAAFSARAAVPDSSAQQQSPVPIDVELIPQGILVERLRAAGAGLGPFYSPVGVDTDLADGREIRHFDGRDHLLEYPLHLDYAFVYAAAADRAGNVAFRGTSENLAPSVAKAAKVVIVQVDEIFEVGELPTDEIDLPGVFVDRVVRSASTRVPAWSQRRDDDERRLYHGKPGLTPREIGRWIAELLPHGSYVNLGVGLPTQVSDFVTGRDISLHAENGALGYSERLSVEHADPDAYNAGGEPIMLGPGASVFDSVRAFEIARGGHLDAVVLGAFQVDARGSFANWTTPRMGGGAIGGAMDLIVAPGRLIIAMRHTERNGRPKVVSALDYPLTGKEIVDIVVTDLAVMERDTAGAEGFVLRRVAAGFEPHEILELTEAPLRIDLWGSAPPPPVT</sequence>
<dbReference type="InterPro" id="IPR037171">
    <property type="entry name" value="NagB/RpiA_transferase-like"/>
</dbReference>
<dbReference type="PANTHER" id="PTHR13707:SF60">
    <property type="entry name" value="ACETATE COA-TRANSFERASE SUBUNIT ALPHA"/>
    <property type="match status" value="1"/>
</dbReference>
<dbReference type="NCBIfam" id="TIGR02429">
    <property type="entry name" value="pcaI_scoA_fam"/>
    <property type="match status" value="1"/>
</dbReference>
<reference evidence="3" key="1">
    <citation type="journal article" date="2019" name="Int. J. Syst. Evol. Microbiol.">
        <title>The Global Catalogue of Microorganisms (GCM) 10K type strain sequencing project: providing services to taxonomists for standard genome sequencing and annotation.</title>
        <authorList>
            <consortium name="The Broad Institute Genomics Platform"/>
            <consortium name="The Broad Institute Genome Sequencing Center for Infectious Disease"/>
            <person name="Wu L."/>
            <person name="Ma J."/>
        </authorList>
    </citation>
    <scope>NUCLEOTIDE SEQUENCE [LARGE SCALE GENOMIC DNA]</scope>
    <source>
        <strain evidence="3">CGMCC 4.7645</strain>
    </source>
</reference>
<dbReference type="PANTHER" id="PTHR13707">
    <property type="entry name" value="KETOACID-COENZYME A TRANSFERASE"/>
    <property type="match status" value="1"/>
</dbReference>
<dbReference type="EMBL" id="JBHUKR010000004">
    <property type="protein sequence ID" value="MFD2415499.1"/>
    <property type="molecule type" value="Genomic_DNA"/>
</dbReference>
<dbReference type="InterPro" id="IPR004165">
    <property type="entry name" value="CoA_trans_fam_I"/>
</dbReference>
<keyword evidence="1 2" id="KW-0808">Transferase</keyword>
<dbReference type="InterPro" id="IPR012792">
    <property type="entry name" value="3-oxoacid_CoA-transf_A"/>
</dbReference>
<keyword evidence="3" id="KW-1185">Reference proteome</keyword>
<proteinExistence type="predicted"/>
<dbReference type="SMART" id="SM00882">
    <property type="entry name" value="CoA_trans"/>
    <property type="match status" value="2"/>
</dbReference>
<evidence type="ECO:0000256" key="1">
    <source>
        <dbReference type="ARBA" id="ARBA00022679"/>
    </source>
</evidence>
<accession>A0ABW5FMS9</accession>
<evidence type="ECO:0000313" key="3">
    <source>
        <dbReference type="Proteomes" id="UP001597417"/>
    </source>
</evidence>
<dbReference type="RefSeq" id="WP_378261345.1">
    <property type="nucleotide sequence ID" value="NZ_JBHUKR010000004.1"/>
</dbReference>
<organism evidence="2 3">
    <name type="scientific">Amycolatopsis pigmentata</name>
    <dbReference type="NCBI Taxonomy" id="450801"/>
    <lineage>
        <taxon>Bacteria</taxon>
        <taxon>Bacillati</taxon>
        <taxon>Actinomycetota</taxon>
        <taxon>Actinomycetes</taxon>
        <taxon>Pseudonocardiales</taxon>
        <taxon>Pseudonocardiaceae</taxon>
        <taxon>Amycolatopsis</taxon>
    </lineage>
</organism>
<name>A0ABW5FMS9_9PSEU</name>
<dbReference type="Pfam" id="PF01144">
    <property type="entry name" value="CoA_trans"/>
    <property type="match status" value="2"/>
</dbReference>
<dbReference type="Proteomes" id="UP001597417">
    <property type="component" value="Unassembled WGS sequence"/>
</dbReference>
<comment type="caution">
    <text evidence="2">The sequence shown here is derived from an EMBL/GenBank/DDBJ whole genome shotgun (WGS) entry which is preliminary data.</text>
</comment>
<gene>
    <name evidence="2" type="ORF">ACFSXZ_04070</name>
</gene>
<dbReference type="GO" id="GO:0008260">
    <property type="term" value="F:succinyl-CoA:3-oxo-acid CoA-transferase activity"/>
    <property type="evidence" value="ECO:0007669"/>
    <property type="project" value="UniProtKB-EC"/>
</dbReference>
<evidence type="ECO:0000313" key="2">
    <source>
        <dbReference type="EMBL" id="MFD2415499.1"/>
    </source>
</evidence>
<dbReference type="EC" id="2.8.3.5" evidence="2"/>
<dbReference type="Gene3D" id="3.40.1080.10">
    <property type="entry name" value="Glutaconate Coenzyme A-transferase"/>
    <property type="match status" value="2"/>
</dbReference>